<evidence type="ECO:0000313" key="8">
    <source>
        <dbReference type="EMBL" id="KAE9238808.1"/>
    </source>
</evidence>
<dbReference type="Proteomes" id="UP000488956">
    <property type="component" value="Unassembled WGS sequence"/>
</dbReference>
<evidence type="ECO:0000313" key="10">
    <source>
        <dbReference type="EMBL" id="KAE9341745.1"/>
    </source>
</evidence>
<dbReference type="EMBL" id="QXGB01000565">
    <property type="protein sequence ID" value="KAE9210566.1"/>
    <property type="molecule type" value="Genomic_DNA"/>
</dbReference>
<sequence>MAMEVKTKVVFAPRACVRKANGVLRGAEKNSM</sequence>
<dbReference type="EMBL" id="QXGE01000605">
    <property type="protein sequence ID" value="KAE9307891.1"/>
    <property type="molecule type" value="Genomic_DNA"/>
</dbReference>
<dbReference type="EMBL" id="QXFY01000530">
    <property type="protein sequence ID" value="KAE9341745.1"/>
    <property type="molecule type" value="Genomic_DNA"/>
</dbReference>
<protein>
    <submittedName>
        <fullName evidence="5">Uncharacterized protein</fullName>
    </submittedName>
</protein>
<evidence type="ECO:0000313" key="11">
    <source>
        <dbReference type="Proteomes" id="UP000429523"/>
    </source>
</evidence>
<keyword evidence="12" id="KW-1185">Reference proteome</keyword>
<evidence type="ECO:0000313" key="9">
    <source>
        <dbReference type="EMBL" id="KAE9307891.1"/>
    </source>
</evidence>
<dbReference type="EMBL" id="QXFW01000581">
    <property type="protein sequence ID" value="KAE9008133.1"/>
    <property type="molecule type" value="Genomic_DNA"/>
</dbReference>
<evidence type="ECO:0000313" key="18">
    <source>
        <dbReference type="Proteomes" id="UP000476176"/>
    </source>
</evidence>
<dbReference type="EMBL" id="QXFZ01000632">
    <property type="protein sequence ID" value="KAE9109591.1"/>
    <property type="molecule type" value="Genomic_DNA"/>
</dbReference>
<dbReference type="Proteomes" id="UP000440732">
    <property type="component" value="Unassembled WGS sequence"/>
</dbReference>
<evidence type="ECO:0000313" key="14">
    <source>
        <dbReference type="Proteomes" id="UP000440367"/>
    </source>
</evidence>
<dbReference type="Proteomes" id="UP000486351">
    <property type="component" value="Unassembled WGS sequence"/>
</dbReference>
<evidence type="ECO:0000313" key="19">
    <source>
        <dbReference type="Proteomes" id="UP000486351"/>
    </source>
</evidence>
<dbReference type="EMBL" id="QXGF01000644">
    <property type="protein sequence ID" value="KAE8937356.1"/>
    <property type="molecule type" value="Genomic_DNA"/>
</dbReference>
<evidence type="ECO:0000313" key="12">
    <source>
        <dbReference type="Proteomes" id="UP000433483"/>
    </source>
</evidence>
<dbReference type="Proteomes" id="UP000437068">
    <property type="component" value="Unassembled WGS sequence"/>
</dbReference>
<evidence type="ECO:0000313" key="16">
    <source>
        <dbReference type="Proteomes" id="UP000441208"/>
    </source>
</evidence>
<dbReference type="Proteomes" id="UP000440367">
    <property type="component" value="Unassembled WGS sequence"/>
</dbReference>
<evidence type="ECO:0000313" key="3">
    <source>
        <dbReference type="EMBL" id="KAE9109591.1"/>
    </source>
</evidence>
<comment type="caution">
    <text evidence="5">The sequence shown here is derived from an EMBL/GenBank/DDBJ whole genome shotgun (WGS) entry which is preliminary data.</text>
</comment>
<evidence type="ECO:0000313" key="13">
    <source>
        <dbReference type="Proteomes" id="UP000437068"/>
    </source>
</evidence>
<dbReference type="Proteomes" id="UP000429523">
    <property type="component" value="Unassembled WGS sequence"/>
</dbReference>
<name>A0A6A3TZS4_9STRA</name>
<dbReference type="EMBL" id="QXGA01000549">
    <property type="protein sequence ID" value="KAE9144336.1"/>
    <property type="molecule type" value="Genomic_DNA"/>
</dbReference>
<dbReference type="EMBL" id="QXFX01000610">
    <property type="protein sequence ID" value="KAE9109618.1"/>
    <property type="molecule type" value="Genomic_DNA"/>
</dbReference>
<evidence type="ECO:0000313" key="20">
    <source>
        <dbReference type="Proteomes" id="UP000488956"/>
    </source>
</evidence>
<reference evidence="11 12" key="1">
    <citation type="submission" date="2018-08" db="EMBL/GenBank/DDBJ databases">
        <title>Genomic investigation of the strawberry pathogen Phytophthora fragariae indicates pathogenicity is determined by transcriptional variation in three key races.</title>
        <authorList>
            <person name="Adams T.M."/>
            <person name="Armitage A.D."/>
            <person name="Sobczyk M.K."/>
            <person name="Bates H.J."/>
            <person name="Dunwell J.M."/>
            <person name="Nellist C.F."/>
            <person name="Harrison R.J."/>
        </authorList>
    </citation>
    <scope>NUCLEOTIDE SEQUENCE [LARGE SCALE GENOMIC DNA]</scope>
    <source>
        <strain evidence="9 13">A4</strain>
        <strain evidence="8 14">BC-1</strain>
        <strain evidence="7 18">BC-23</strain>
        <strain evidence="6 12">NOV-27</strain>
        <strain evidence="5 15">NOV-5</strain>
        <strain evidence="3 16">NOV-71</strain>
        <strain evidence="10 19">NOV-77</strain>
        <strain evidence="1 11">NOV-9</strain>
        <strain evidence="4 20">ONT-3</strain>
        <strain evidence="2 17">SCRP245</strain>
    </source>
</reference>
<dbReference type="Proteomes" id="UP000476176">
    <property type="component" value="Unassembled WGS sequence"/>
</dbReference>
<proteinExistence type="predicted"/>
<evidence type="ECO:0000313" key="17">
    <source>
        <dbReference type="Proteomes" id="UP000460718"/>
    </source>
</evidence>
<dbReference type="AlphaFoldDB" id="A0A6A3TZS4"/>
<evidence type="ECO:0000313" key="1">
    <source>
        <dbReference type="EMBL" id="KAE8937356.1"/>
    </source>
</evidence>
<gene>
    <name evidence="9" type="ORF">PF001_g11405</name>
    <name evidence="8" type="ORF">PF002_g10554</name>
    <name evidence="7" type="ORF">PF004_g10650</name>
    <name evidence="6" type="ORF">PF005_g11362</name>
    <name evidence="5" type="ORF">PF006_g10716</name>
    <name evidence="3" type="ORF">PF007_g12185</name>
    <name evidence="10" type="ORF">PF008_g10484</name>
    <name evidence="1" type="ORF">PF009_g12740</name>
    <name evidence="4" type="ORF">PF010_g11472</name>
    <name evidence="2" type="ORF">PF011_g10820</name>
</gene>
<evidence type="ECO:0000313" key="6">
    <source>
        <dbReference type="EMBL" id="KAE9210566.1"/>
    </source>
</evidence>
<evidence type="ECO:0000313" key="4">
    <source>
        <dbReference type="EMBL" id="KAE9109618.1"/>
    </source>
</evidence>
<evidence type="ECO:0000313" key="5">
    <source>
        <dbReference type="EMBL" id="KAE9144336.1"/>
    </source>
</evidence>
<evidence type="ECO:0000313" key="7">
    <source>
        <dbReference type="EMBL" id="KAE9229868.1"/>
    </source>
</evidence>
<dbReference type="Proteomes" id="UP000441208">
    <property type="component" value="Unassembled WGS sequence"/>
</dbReference>
<dbReference type="Proteomes" id="UP000460718">
    <property type="component" value="Unassembled WGS sequence"/>
</dbReference>
<dbReference type="Proteomes" id="UP000433483">
    <property type="component" value="Unassembled WGS sequence"/>
</dbReference>
<evidence type="ECO:0000313" key="2">
    <source>
        <dbReference type="EMBL" id="KAE9008133.1"/>
    </source>
</evidence>
<evidence type="ECO:0000313" key="15">
    <source>
        <dbReference type="Proteomes" id="UP000440732"/>
    </source>
</evidence>
<dbReference type="EMBL" id="QXGC01000559">
    <property type="protein sequence ID" value="KAE9229868.1"/>
    <property type="molecule type" value="Genomic_DNA"/>
</dbReference>
<dbReference type="EMBL" id="QXGD01000464">
    <property type="protein sequence ID" value="KAE9238808.1"/>
    <property type="molecule type" value="Genomic_DNA"/>
</dbReference>
<organism evidence="5 15">
    <name type="scientific">Phytophthora fragariae</name>
    <dbReference type="NCBI Taxonomy" id="53985"/>
    <lineage>
        <taxon>Eukaryota</taxon>
        <taxon>Sar</taxon>
        <taxon>Stramenopiles</taxon>
        <taxon>Oomycota</taxon>
        <taxon>Peronosporomycetes</taxon>
        <taxon>Peronosporales</taxon>
        <taxon>Peronosporaceae</taxon>
        <taxon>Phytophthora</taxon>
    </lineage>
</organism>
<accession>A0A6A3TZS4</accession>